<dbReference type="InterPro" id="IPR050834">
    <property type="entry name" value="Glycosyltransf_2"/>
</dbReference>
<dbReference type="Proteomes" id="UP000706151">
    <property type="component" value="Unassembled WGS sequence"/>
</dbReference>
<dbReference type="AlphaFoldDB" id="A0A935T6X6"/>
<evidence type="ECO:0000259" key="1">
    <source>
        <dbReference type="Pfam" id="PF00535"/>
    </source>
</evidence>
<dbReference type="InterPro" id="IPR029044">
    <property type="entry name" value="Nucleotide-diphossugar_trans"/>
</dbReference>
<proteinExistence type="predicted"/>
<accession>A0A935T6X6</accession>
<dbReference type="SUPFAM" id="SSF53448">
    <property type="entry name" value="Nucleotide-diphospho-sugar transferases"/>
    <property type="match status" value="1"/>
</dbReference>
<dbReference type="Pfam" id="PF00535">
    <property type="entry name" value="Glycos_transf_2"/>
    <property type="match status" value="1"/>
</dbReference>
<dbReference type="InterPro" id="IPR001173">
    <property type="entry name" value="Glyco_trans_2-like"/>
</dbReference>
<gene>
    <name evidence="2" type="ORF">IPK02_04580</name>
</gene>
<feature type="domain" description="Glycosyltransferase 2-like" evidence="1">
    <location>
        <begin position="5"/>
        <end position="130"/>
    </location>
</feature>
<organism evidence="2 3">
    <name type="scientific">Candidatus Accumulibacter affinis</name>
    <dbReference type="NCBI Taxonomy" id="2954384"/>
    <lineage>
        <taxon>Bacteria</taxon>
        <taxon>Pseudomonadati</taxon>
        <taxon>Pseudomonadota</taxon>
        <taxon>Betaproteobacteria</taxon>
        <taxon>Candidatus Accumulibacter</taxon>
    </lineage>
</organism>
<evidence type="ECO:0000313" key="3">
    <source>
        <dbReference type="Proteomes" id="UP000706151"/>
    </source>
</evidence>
<comment type="caution">
    <text evidence="2">The sequence shown here is derived from an EMBL/GenBank/DDBJ whole genome shotgun (WGS) entry which is preliminary data.</text>
</comment>
<dbReference type="PANTHER" id="PTHR43685:SF2">
    <property type="entry name" value="GLYCOSYLTRANSFERASE 2-LIKE DOMAIN-CONTAINING PROTEIN"/>
    <property type="match status" value="1"/>
</dbReference>
<evidence type="ECO:0000313" key="2">
    <source>
        <dbReference type="EMBL" id="MBK7953301.1"/>
    </source>
</evidence>
<protein>
    <submittedName>
        <fullName evidence="2">Glycosyltransferase family 2 protein</fullName>
    </submittedName>
</protein>
<reference evidence="2 3" key="1">
    <citation type="submission" date="2020-10" db="EMBL/GenBank/DDBJ databases">
        <title>Connecting structure to function with the recovery of over 1000 high-quality activated sludge metagenome-assembled genomes encoding full-length rRNA genes using long-read sequencing.</title>
        <authorList>
            <person name="Singleton C.M."/>
            <person name="Petriglieri F."/>
            <person name="Kristensen J.M."/>
            <person name="Kirkegaard R.H."/>
            <person name="Michaelsen T.Y."/>
            <person name="Andersen M.H."/>
            <person name="Karst S.M."/>
            <person name="Dueholm M.S."/>
            <person name="Nielsen P.H."/>
            <person name="Albertsen M."/>
        </authorList>
    </citation>
    <scope>NUCLEOTIDE SEQUENCE [LARGE SCALE GENOMIC DNA]</scope>
    <source>
        <strain evidence="2">Fred_18-Q3-R57-64_BAT3C.720</strain>
    </source>
</reference>
<dbReference type="PANTHER" id="PTHR43685">
    <property type="entry name" value="GLYCOSYLTRANSFERASE"/>
    <property type="match status" value="1"/>
</dbReference>
<sequence length="160" mass="18198">MPKVSVILTSFNHAQFIGESIESVLNQSFGDFELIIWDDASADGSWEMIHTFPDRRIRSFRNSRNEGPVFGVNKAISEVATGQYIAIHHSDDVWEPDKLQQQVPVLDAHPEIGAVFTWVKIIDENGCENSDGWFNQEFRSRSKWLNSLFLSVISSLIPVF</sequence>
<name>A0A935T6X6_9PROT</name>
<dbReference type="EMBL" id="JADJOT010000003">
    <property type="protein sequence ID" value="MBK7953301.1"/>
    <property type="molecule type" value="Genomic_DNA"/>
</dbReference>
<dbReference type="Gene3D" id="3.90.550.10">
    <property type="entry name" value="Spore Coat Polysaccharide Biosynthesis Protein SpsA, Chain A"/>
    <property type="match status" value="1"/>
</dbReference>